<evidence type="ECO:0000256" key="2">
    <source>
        <dbReference type="SAM" id="Phobius"/>
    </source>
</evidence>
<evidence type="ECO:0000313" key="3">
    <source>
        <dbReference type="EMBL" id="CEL64215.1"/>
    </source>
</evidence>
<keyword evidence="2" id="KW-0812">Transmembrane</keyword>
<evidence type="ECO:0000256" key="1">
    <source>
        <dbReference type="SAM" id="MobiDB-lite"/>
    </source>
</evidence>
<feature type="transmembrane region" description="Helical" evidence="2">
    <location>
        <begin position="468"/>
        <end position="488"/>
    </location>
</feature>
<sequence length="712" mass="78643">MRASVECSRGNPSMRRGKLGVFLLSGAIAGVVLLPRIIWPEAAVVPEEYVLANPEDDELSLRYIDTLERAREGDAAEEERGGRAKGHSDAHFVLVSASRTQVRETPNLGSVVHGLLSGPWRREPGNRKRTYRRPGSSRTQQPRMESGDGACLGTGFVEESSQTFSPKEVLRVSRSEQGGLLCADGFVYTVVPAVATRQVNDQQFVLVPEGVLSTLHDSDRTVTHQPQQSGEQDEMGNHESERRAEARSYQALREDAIPMVANPLSEQGYRGQSNGHPFVRQGDAVVVLCPGRGEKILALPLLYAKLFEADIPGPWSHRVAVRRAWLPSAAAAAGGGGGTMRVLLSDAKRPDRLKTDRKANSGFDSGLQPSESTVPLLLTLSLPSNARTERATEAAGIALRNIPSCTLIGLSRQTRQKQYPVELQCDPGRHSDLRPRRWRHGTTESSSRRILASLPHKIERFLSSCVSAFFKVYVVSAVAMFLGHFLTYRSERSRSELLRRFVNRHAAAERVGIRLLPFIRDQDLVDYQTAQQWQNVRTSFDFARQNDAGTGAGFLVAGGGLLGVNVSAEAFLLALLLYVLNTPLIRLAEWNKNRRREKKLRNLERVAVERNLPAQRMCSVVRELQLATQFFLVVEPNAPQERCVPAFTVLADVTWNAILVFLSSSSLFESRTGVVSSGMDRIAEVLFSFAGAMTANRHHNPTGLPKTEYIAD</sequence>
<reference evidence="3" key="1">
    <citation type="journal article" date="2015" name="PLoS ONE">
        <title>Comprehensive Evaluation of Toxoplasma gondii VEG and Neospora caninum LIV Genomes with Tachyzoite Stage Transcriptome and Proteome Defines Novel Transcript Features.</title>
        <authorList>
            <person name="Ramaprasad A."/>
            <person name="Mourier T."/>
            <person name="Naeem R."/>
            <person name="Malas T.B."/>
            <person name="Moussa E."/>
            <person name="Panigrahi A."/>
            <person name="Vermont S.J."/>
            <person name="Otto T.D."/>
            <person name="Wastling J."/>
            <person name="Pain A."/>
        </authorList>
    </citation>
    <scope>NUCLEOTIDE SEQUENCE</scope>
    <source>
        <strain evidence="3">Liverpool</strain>
    </source>
</reference>
<feature type="region of interest" description="Disordered" evidence="1">
    <location>
        <begin position="115"/>
        <end position="149"/>
    </location>
</feature>
<gene>
    <name evidence="3" type="ORF">BN1204_001225</name>
</gene>
<proteinExistence type="predicted"/>
<keyword evidence="2" id="KW-0472">Membrane</keyword>
<feature type="transmembrane region" description="Helical" evidence="2">
    <location>
        <begin position="21"/>
        <end position="39"/>
    </location>
</feature>
<organism evidence="3">
    <name type="scientific">Neospora caninum (strain Liverpool)</name>
    <dbReference type="NCBI Taxonomy" id="572307"/>
    <lineage>
        <taxon>Eukaryota</taxon>
        <taxon>Sar</taxon>
        <taxon>Alveolata</taxon>
        <taxon>Apicomplexa</taxon>
        <taxon>Conoidasida</taxon>
        <taxon>Coccidia</taxon>
        <taxon>Eucoccidiorida</taxon>
        <taxon>Eimeriorina</taxon>
        <taxon>Sarcocystidae</taxon>
        <taxon>Neospora</taxon>
    </lineage>
</organism>
<keyword evidence="2" id="KW-1133">Transmembrane helix</keyword>
<feature type="region of interest" description="Disordered" evidence="1">
    <location>
        <begin position="219"/>
        <end position="248"/>
    </location>
</feature>
<protein>
    <submittedName>
        <fullName evidence="3">Uncharacterized protein</fullName>
    </submittedName>
</protein>
<accession>A0A0F7U6C8</accession>
<name>A0A0F7U6C8_NEOCL</name>
<dbReference type="EMBL" id="LN714474">
    <property type="protein sequence ID" value="CEL64215.1"/>
    <property type="molecule type" value="Genomic_DNA"/>
</dbReference>
<feature type="compositionally biased region" description="Basic and acidic residues" evidence="1">
    <location>
        <begin position="235"/>
        <end position="248"/>
    </location>
</feature>
<dbReference type="AlphaFoldDB" id="A0A0F7U6C8"/>